<dbReference type="InterPro" id="IPR024320">
    <property type="entry name" value="LPG_synthase_C"/>
</dbReference>
<sequence length="133" mass="15215">MQLCLDMNRKWEALNREKDPDEIDSELEAIKRAFSNFDELGFKGGVLYADGEVVAYTLGEELNSSAFCTHIEKAYASVRGAYPTVNREFAANMLANYKFINREDDTGSEGLRKAKLSYYPEILLQKYRAFYKG</sequence>
<organism evidence="2">
    <name type="scientific">human gut metagenome</name>
    <dbReference type="NCBI Taxonomy" id="408170"/>
    <lineage>
        <taxon>unclassified sequences</taxon>
        <taxon>metagenomes</taxon>
        <taxon>organismal metagenomes</taxon>
    </lineage>
</organism>
<name>K1SH51_9ZZZZ</name>
<dbReference type="SUPFAM" id="SSF55729">
    <property type="entry name" value="Acyl-CoA N-acyltransferases (Nat)"/>
    <property type="match status" value="1"/>
</dbReference>
<dbReference type="PANTHER" id="PTHR41373:SF1">
    <property type="entry name" value="PHOSPHATIDYLGLYCEROL LYSYLTRANSFERASE C-TERMINAL DOMAIN-CONTAINING PROTEIN"/>
    <property type="match status" value="1"/>
</dbReference>
<accession>K1SH51</accession>
<comment type="caution">
    <text evidence="2">The sequence shown here is derived from an EMBL/GenBank/DDBJ whole genome shotgun (WGS) entry which is preliminary data.</text>
</comment>
<protein>
    <submittedName>
        <fullName evidence="2">Uncharacterized conserved protein UCP018688</fullName>
    </submittedName>
</protein>
<dbReference type="EMBL" id="AJWZ01008824">
    <property type="protein sequence ID" value="EKC53045.1"/>
    <property type="molecule type" value="Genomic_DNA"/>
</dbReference>
<dbReference type="Pfam" id="PF09924">
    <property type="entry name" value="LPG_synthase_C"/>
    <property type="match status" value="1"/>
</dbReference>
<reference evidence="2" key="1">
    <citation type="journal article" date="2013" name="Environ. Microbiol.">
        <title>Microbiota from the distal guts of lean and obese adolescents exhibit partial functional redundancy besides clear differences in community structure.</title>
        <authorList>
            <person name="Ferrer M."/>
            <person name="Ruiz A."/>
            <person name="Lanza F."/>
            <person name="Haange S.B."/>
            <person name="Oberbach A."/>
            <person name="Till H."/>
            <person name="Bargiela R."/>
            <person name="Campoy C."/>
            <person name="Segura M.T."/>
            <person name="Richter M."/>
            <person name="von Bergen M."/>
            <person name="Seifert J."/>
            <person name="Suarez A."/>
        </authorList>
    </citation>
    <scope>NUCLEOTIDE SEQUENCE</scope>
</reference>
<proteinExistence type="predicted"/>
<dbReference type="AlphaFoldDB" id="K1SH51"/>
<gene>
    <name evidence="2" type="ORF">OBE_12788</name>
</gene>
<evidence type="ECO:0000259" key="1">
    <source>
        <dbReference type="Pfam" id="PF09924"/>
    </source>
</evidence>
<feature type="domain" description="Phosphatidylglycerol lysyltransferase C-terminal" evidence="1">
    <location>
        <begin position="2"/>
        <end position="130"/>
    </location>
</feature>
<evidence type="ECO:0000313" key="2">
    <source>
        <dbReference type="EMBL" id="EKC53045.1"/>
    </source>
</evidence>
<dbReference type="InterPro" id="IPR016732">
    <property type="entry name" value="UCP018688"/>
</dbReference>
<dbReference type="PANTHER" id="PTHR41373">
    <property type="entry name" value="DUF2156 DOMAIN-CONTAINING PROTEIN"/>
    <property type="match status" value="1"/>
</dbReference>
<dbReference type="InterPro" id="IPR016181">
    <property type="entry name" value="Acyl_CoA_acyltransferase"/>
</dbReference>
<dbReference type="Gene3D" id="3.40.630.30">
    <property type="match status" value="1"/>
</dbReference>